<evidence type="ECO:0000256" key="5">
    <source>
        <dbReference type="ARBA" id="ARBA00023040"/>
    </source>
</evidence>
<evidence type="ECO:0000256" key="3">
    <source>
        <dbReference type="ARBA" id="ARBA00022692"/>
    </source>
</evidence>
<feature type="transmembrane region" description="Helical" evidence="9">
    <location>
        <begin position="51"/>
        <end position="72"/>
    </location>
</feature>
<dbReference type="AlphaFoldDB" id="A0AAE1QBB8"/>
<dbReference type="Pfam" id="PF00001">
    <property type="entry name" value="7tm_1"/>
    <property type="match status" value="1"/>
</dbReference>
<reference evidence="11" key="1">
    <citation type="submission" date="2023-11" db="EMBL/GenBank/DDBJ databases">
        <title>Genome assemblies of two species of porcelain crab, Petrolisthes cinctipes and Petrolisthes manimaculis (Anomura: Porcellanidae).</title>
        <authorList>
            <person name="Angst P."/>
        </authorList>
    </citation>
    <scope>NUCLEOTIDE SEQUENCE</scope>
    <source>
        <strain evidence="11">PB745_02</strain>
        <tissue evidence="11">Gill</tissue>
    </source>
</reference>
<comment type="caution">
    <text evidence="11">The sequence shown here is derived from an EMBL/GenBank/DDBJ whole genome shotgun (WGS) entry which is preliminary data.</text>
</comment>
<evidence type="ECO:0000256" key="7">
    <source>
        <dbReference type="ARBA" id="ARBA00023170"/>
    </source>
</evidence>
<dbReference type="InterPro" id="IPR000276">
    <property type="entry name" value="GPCR_Rhodpsn"/>
</dbReference>
<evidence type="ECO:0000256" key="8">
    <source>
        <dbReference type="ARBA" id="ARBA00023224"/>
    </source>
</evidence>
<keyword evidence="4 9" id="KW-1133">Transmembrane helix</keyword>
<dbReference type="PANTHER" id="PTHR45695:SF15">
    <property type="entry name" value="OPSIN RH2"/>
    <property type="match status" value="1"/>
</dbReference>
<organism evidence="11 12">
    <name type="scientific">Petrolisthes manimaculis</name>
    <dbReference type="NCBI Taxonomy" id="1843537"/>
    <lineage>
        <taxon>Eukaryota</taxon>
        <taxon>Metazoa</taxon>
        <taxon>Ecdysozoa</taxon>
        <taxon>Arthropoda</taxon>
        <taxon>Crustacea</taxon>
        <taxon>Multicrustacea</taxon>
        <taxon>Malacostraca</taxon>
        <taxon>Eumalacostraca</taxon>
        <taxon>Eucarida</taxon>
        <taxon>Decapoda</taxon>
        <taxon>Pleocyemata</taxon>
        <taxon>Anomura</taxon>
        <taxon>Galatheoidea</taxon>
        <taxon>Porcellanidae</taxon>
        <taxon>Petrolisthes</taxon>
    </lineage>
</organism>
<evidence type="ECO:0000313" key="12">
    <source>
        <dbReference type="Proteomes" id="UP001292094"/>
    </source>
</evidence>
<keyword evidence="6 9" id="KW-0472">Membrane</keyword>
<dbReference type="Proteomes" id="UP001292094">
    <property type="component" value="Unassembled WGS sequence"/>
</dbReference>
<evidence type="ECO:0000256" key="4">
    <source>
        <dbReference type="ARBA" id="ARBA00022989"/>
    </source>
</evidence>
<gene>
    <name evidence="11" type="ORF">Pmani_005893</name>
</gene>
<proteinExistence type="inferred from homology"/>
<dbReference type="Gene3D" id="1.20.1070.10">
    <property type="entry name" value="Rhodopsin 7-helix transmembrane proteins"/>
    <property type="match status" value="1"/>
</dbReference>
<feature type="transmembrane region" description="Helical" evidence="9">
    <location>
        <begin position="84"/>
        <end position="104"/>
    </location>
</feature>
<dbReference type="SUPFAM" id="SSF81321">
    <property type="entry name" value="Family A G protein-coupled receptor-like"/>
    <property type="match status" value="1"/>
</dbReference>
<feature type="transmembrane region" description="Helical" evidence="9">
    <location>
        <begin position="162"/>
        <end position="182"/>
    </location>
</feature>
<keyword evidence="8" id="KW-0807">Transducer</keyword>
<dbReference type="PRINTS" id="PR00237">
    <property type="entry name" value="GPCRRHODOPSN"/>
</dbReference>
<dbReference type="PROSITE" id="PS50262">
    <property type="entry name" value="G_PROTEIN_RECEP_F1_2"/>
    <property type="match status" value="1"/>
</dbReference>
<evidence type="ECO:0000259" key="10">
    <source>
        <dbReference type="PROSITE" id="PS50262"/>
    </source>
</evidence>
<comment type="similarity">
    <text evidence="2">Belongs to the G-protein coupled receptor 1 family.</text>
</comment>
<evidence type="ECO:0000313" key="11">
    <source>
        <dbReference type="EMBL" id="KAK4323399.1"/>
    </source>
</evidence>
<name>A0AAE1QBB8_9EUCA</name>
<keyword evidence="5" id="KW-0297">G-protein coupled receptor</keyword>
<dbReference type="GO" id="GO:0005886">
    <property type="term" value="C:plasma membrane"/>
    <property type="evidence" value="ECO:0007669"/>
    <property type="project" value="TreeGrafter"/>
</dbReference>
<keyword evidence="3 9" id="KW-0812">Transmembrane</keyword>
<dbReference type="EMBL" id="JAWZYT010000445">
    <property type="protein sequence ID" value="KAK4323399.1"/>
    <property type="molecule type" value="Genomic_DNA"/>
</dbReference>
<evidence type="ECO:0000256" key="1">
    <source>
        <dbReference type="ARBA" id="ARBA00004141"/>
    </source>
</evidence>
<keyword evidence="12" id="KW-1185">Reference proteome</keyword>
<protein>
    <recommendedName>
        <fullName evidence="10">G-protein coupled receptors family 1 profile domain-containing protein</fullName>
    </recommendedName>
</protein>
<feature type="domain" description="G-protein coupled receptors family 1 profile" evidence="10">
    <location>
        <begin position="64"/>
        <end position="314"/>
    </location>
</feature>
<dbReference type="PANTHER" id="PTHR45695">
    <property type="entry name" value="LEUCOKININ RECEPTOR-RELATED"/>
    <property type="match status" value="1"/>
</dbReference>
<evidence type="ECO:0000256" key="6">
    <source>
        <dbReference type="ARBA" id="ARBA00023136"/>
    </source>
</evidence>
<accession>A0AAE1QBB8</accession>
<dbReference type="GO" id="GO:0004930">
    <property type="term" value="F:G protein-coupled receptor activity"/>
    <property type="evidence" value="ECO:0007669"/>
    <property type="project" value="UniProtKB-KW"/>
</dbReference>
<dbReference type="InterPro" id="IPR017452">
    <property type="entry name" value="GPCR_Rhodpsn_7TM"/>
</dbReference>
<sequence>MTNNSSAFYNSSSSFTSTPSCQTEVEIWLDYPNPKLLAAARVLDGYEMLQILLTCSVILISVVGNIGVMVVFSLTPTIRSTLNCYLVNLAMADLFITTLCWPTIVNRITSPLYVLGHFLCRLHVLVQGTCVNVSVLTLGAVACNRAYAVLFPFQAHTANPRLVPLFLFLWGLSFTLAFPGFLVRDTIVYKWNDLDEIQCTDQPTCQAWSTQAYQFYRILVSPMHHVFRTRVRDAGWVQCDSGEAVVYEKGPQFTLSTRHIITTITSLLYRCLTSCSSYQGQASDSKDDRNRVIRVRFLLGSPSLLVALRHRLLQ</sequence>
<keyword evidence="7" id="KW-0675">Receptor</keyword>
<comment type="subcellular location">
    <subcellularLocation>
        <location evidence="1">Membrane</location>
        <topology evidence="1">Multi-pass membrane protein</topology>
    </subcellularLocation>
</comment>
<evidence type="ECO:0000256" key="2">
    <source>
        <dbReference type="ARBA" id="ARBA00010663"/>
    </source>
</evidence>
<evidence type="ECO:0000256" key="9">
    <source>
        <dbReference type="SAM" id="Phobius"/>
    </source>
</evidence>